<keyword evidence="4" id="KW-0175">Coiled coil</keyword>
<protein>
    <submittedName>
        <fullName evidence="6">Type I restriction enzyme S subunit</fullName>
        <ecNumber evidence="6">3.1.21.3</ecNumber>
    </submittedName>
</protein>
<evidence type="ECO:0000256" key="2">
    <source>
        <dbReference type="ARBA" id="ARBA00022747"/>
    </source>
</evidence>
<dbReference type="EC" id="3.1.21.3" evidence="6"/>
<feature type="coiled-coil region" evidence="4">
    <location>
        <begin position="202"/>
        <end position="229"/>
    </location>
</feature>
<dbReference type="InterPro" id="IPR044946">
    <property type="entry name" value="Restrct_endonuc_typeI_TRD_sf"/>
</dbReference>
<dbReference type="InterPro" id="IPR052021">
    <property type="entry name" value="Type-I_RS_S_subunit"/>
</dbReference>
<reference evidence="6 7" key="1">
    <citation type="submission" date="2020-08" db="EMBL/GenBank/DDBJ databases">
        <title>Genomic Encyclopedia of Type Strains, Phase IV (KMG-IV): sequencing the most valuable type-strain genomes for metagenomic binning, comparative biology and taxonomic classification.</title>
        <authorList>
            <person name="Goeker M."/>
        </authorList>
    </citation>
    <scope>NUCLEOTIDE SEQUENCE [LARGE SCALE GENOMIC DNA]</scope>
    <source>
        <strain evidence="6 7">DSM 16325</strain>
    </source>
</reference>
<dbReference type="GO" id="GO:0009035">
    <property type="term" value="F:type I site-specific deoxyribonuclease activity"/>
    <property type="evidence" value="ECO:0007669"/>
    <property type="project" value="UniProtKB-EC"/>
</dbReference>
<dbReference type="SUPFAM" id="SSF116734">
    <property type="entry name" value="DNA methylase specificity domain"/>
    <property type="match status" value="2"/>
</dbReference>
<gene>
    <name evidence="6" type="ORF">HNQ34_003003</name>
</gene>
<keyword evidence="2" id="KW-0680">Restriction system</keyword>
<dbReference type="PANTHER" id="PTHR30408">
    <property type="entry name" value="TYPE-1 RESTRICTION ENZYME ECOKI SPECIFICITY PROTEIN"/>
    <property type="match status" value="1"/>
</dbReference>
<name>A0A7W8IU90_9BACL</name>
<keyword evidence="7" id="KW-1185">Reference proteome</keyword>
<dbReference type="RefSeq" id="WP_183255893.1">
    <property type="nucleotide sequence ID" value="NZ_JACHEP010000023.1"/>
</dbReference>
<organism evidence="6 7">
    <name type="scientific">Anoxybacteroides tepidamans</name>
    <dbReference type="NCBI Taxonomy" id="265948"/>
    <lineage>
        <taxon>Bacteria</taxon>
        <taxon>Bacillati</taxon>
        <taxon>Bacillota</taxon>
        <taxon>Bacilli</taxon>
        <taxon>Bacillales</taxon>
        <taxon>Anoxybacillaceae</taxon>
        <taxon>Anoxybacteroides</taxon>
    </lineage>
</organism>
<accession>A0A7W8IU90</accession>
<dbReference type="Gene3D" id="3.90.220.20">
    <property type="entry name" value="DNA methylase specificity domains"/>
    <property type="match status" value="2"/>
</dbReference>
<feature type="coiled-coil region" evidence="4">
    <location>
        <begin position="443"/>
        <end position="470"/>
    </location>
</feature>
<evidence type="ECO:0000313" key="7">
    <source>
        <dbReference type="Proteomes" id="UP000520011"/>
    </source>
</evidence>
<dbReference type="GO" id="GO:0003677">
    <property type="term" value="F:DNA binding"/>
    <property type="evidence" value="ECO:0007669"/>
    <property type="project" value="UniProtKB-KW"/>
</dbReference>
<comment type="similarity">
    <text evidence="1">Belongs to the type-I restriction system S methylase family.</text>
</comment>
<comment type="caution">
    <text evidence="6">The sequence shown here is derived from an EMBL/GenBank/DDBJ whole genome shotgun (WGS) entry which is preliminary data.</text>
</comment>
<evidence type="ECO:0000256" key="3">
    <source>
        <dbReference type="ARBA" id="ARBA00023125"/>
    </source>
</evidence>
<dbReference type="PANTHER" id="PTHR30408:SF12">
    <property type="entry name" value="TYPE I RESTRICTION ENZYME MJAVIII SPECIFICITY SUBUNIT"/>
    <property type="match status" value="1"/>
</dbReference>
<dbReference type="EMBL" id="JACHEP010000023">
    <property type="protein sequence ID" value="MBB5325897.1"/>
    <property type="molecule type" value="Genomic_DNA"/>
</dbReference>
<keyword evidence="3" id="KW-0238">DNA-binding</keyword>
<keyword evidence="6" id="KW-0378">Hydrolase</keyword>
<evidence type="ECO:0000259" key="5">
    <source>
        <dbReference type="Pfam" id="PF01420"/>
    </source>
</evidence>
<dbReference type="GO" id="GO:0009307">
    <property type="term" value="P:DNA restriction-modification system"/>
    <property type="evidence" value="ECO:0007669"/>
    <property type="project" value="UniProtKB-KW"/>
</dbReference>
<evidence type="ECO:0000313" key="6">
    <source>
        <dbReference type="EMBL" id="MBB5325897.1"/>
    </source>
</evidence>
<dbReference type="InterPro" id="IPR000055">
    <property type="entry name" value="Restrct_endonuc_typeI_TRD"/>
</dbReference>
<dbReference type="AlphaFoldDB" id="A0A7W8IU90"/>
<sequence length="481" mass="54925">MFVNEEAKIVSSKPSISWVSTDLLEDRIDSFTFKDYIIENDKLFSSMNNVVELKDLLVKNHRGKGLTSNPNGKIPNLKVRNITNNGINLEDVDLIDENEFEKNKTAHVKKGDVLLAVTGVGSLGKVDLYWSEKKATVDGHVNILRTNEKCDSGYLRSFLHSKYGQIFIQKYTIGSTGQTELYSSDIAKFKIYLPNMNIQQYIGNKVRKAEELREEAKQLMSQVYELINIHFSLDSFENEIKDNYKYDFVSSNYLEDRLDAEYYDPNLIKLFTHLSKMGFKFVNLGNVSRMVFTGENVESTWIAPDKKVPLIYIGNLEGYFVIPSDSEFIDENNVRNWEKSFAEFGDILFASRGSLDCLINRISVYFDEDKKGVITSNIIAVRLDQNLIRTGYVISVLKSIIGTYQIIKHSWGVAQKGLTANDVSKIVIPLLQINEQLEIEEKLIQSFKKLQEAKKLINEAKQDVEDLIEGKFDESKISEGV</sequence>
<evidence type="ECO:0000256" key="1">
    <source>
        <dbReference type="ARBA" id="ARBA00010923"/>
    </source>
</evidence>
<feature type="domain" description="Type I restriction modification DNA specificity" evidence="5">
    <location>
        <begin position="49"/>
        <end position="205"/>
    </location>
</feature>
<evidence type="ECO:0000256" key="4">
    <source>
        <dbReference type="SAM" id="Coils"/>
    </source>
</evidence>
<dbReference type="Proteomes" id="UP000520011">
    <property type="component" value="Unassembled WGS sequence"/>
</dbReference>
<dbReference type="Pfam" id="PF01420">
    <property type="entry name" value="Methylase_S"/>
    <property type="match status" value="1"/>
</dbReference>
<proteinExistence type="inferred from homology"/>